<keyword evidence="1 5" id="KW-0378">Hydrolase</keyword>
<dbReference type="GO" id="GO:0003847">
    <property type="term" value="F:1-alkyl-2-acetylglycerophosphocholine esterase activity"/>
    <property type="evidence" value="ECO:0007669"/>
    <property type="project" value="TreeGrafter"/>
</dbReference>
<dbReference type="InterPro" id="IPR006311">
    <property type="entry name" value="TAT_signal"/>
</dbReference>
<dbReference type="InterPro" id="IPR029058">
    <property type="entry name" value="AB_hydrolase_fold"/>
</dbReference>
<evidence type="ECO:0000256" key="2">
    <source>
        <dbReference type="ARBA" id="ARBA00022963"/>
    </source>
</evidence>
<gene>
    <name evidence="5" type="ORF">DY245_18955</name>
</gene>
<organism evidence="5 6">
    <name type="scientific">Streptomyces inhibens</name>
    <dbReference type="NCBI Taxonomy" id="2293571"/>
    <lineage>
        <taxon>Bacteria</taxon>
        <taxon>Bacillati</taxon>
        <taxon>Actinomycetota</taxon>
        <taxon>Actinomycetes</taxon>
        <taxon>Kitasatosporales</taxon>
        <taxon>Streptomycetaceae</taxon>
        <taxon>Streptomyces</taxon>
    </lineage>
</organism>
<comment type="caution">
    <text evidence="5">The sequence shown here is derived from an EMBL/GenBank/DDBJ whole genome shotgun (WGS) entry which is preliminary data.</text>
</comment>
<evidence type="ECO:0000313" key="5">
    <source>
        <dbReference type="EMBL" id="REK88868.1"/>
    </source>
</evidence>
<keyword evidence="6" id="KW-1185">Reference proteome</keyword>
<dbReference type="PANTHER" id="PTHR10272:SF0">
    <property type="entry name" value="PLATELET-ACTIVATING FACTOR ACETYLHYDROLASE"/>
    <property type="match status" value="1"/>
</dbReference>
<sequence length="437" mass="46568">MFRSKVGDGGRGGRAGAPGQGPGAVPGGGGGAGVDRRTVAKSAALAAALLLAGGGGLAQARTAGDVTVRLPAPTGPYRIGLTTLYLVDGSRPDPWVPEIPVREVMVSVFYPARTVRDHPLAPQMTEGAAGLFPQIDPAFHEGLPASGVHWAATMTHAHTGAPAQAVRRPVLLYSPGGGDPRTVGTGVAEELASRGYVVVTIDHPGDASEVEFPTTTAYRKEPFRTTVFREDPRTDPQRFRTVIDTRIADTRFVLDQLEVLAAGRNPDAAGRPLPADLGRALDLRRVGVYGHSAGGTTAAETMYEDRRIDAAINLEGFLDHPPETPGEEGKLFPVAQYGVDRPLLLLGTDGFSYKQELERSWSAMLAHSRGCTRRRQLDNATHWVFTDYAAIVPQLQAAGLMTADNRIKLIGAIDPAESVPAVRHYVHAFFARHLPSH</sequence>
<dbReference type="SUPFAM" id="SSF53474">
    <property type="entry name" value="alpha/beta-Hydrolases"/>
    <property type="match status" value="1"/>
</dbReference>
<proteinExistence type="predicted"/>
<dbReference type="PANTHER" id="PTHR10272">
    <property type="entry name" value="PLATELET-ACTIVATING FACTOR ACETYLHYDROLASE"/>
    <property type="match status" value="1"/>
</dbReference>
<reference evidence="5 6" key="1">
    <citation type="submission" date="2018-08" db="EMBL/GenBank/DDBJ databases">
        <title>Streptomyces NEAU-D10 sp. nov., a novel Actinomycete isolated from soil.</title>
        <authorList>
            <person name="Jin L."/>
        </authorList>
    </citation>
    <scope>NUCLEOTIDE SEQUENCE [LARGE SCALE GENOMIC DNA]</scope>
    <source>
        <strain evidence="5 6">NEAU-D10</strain>
    </source>
</reference>
<dbReference type="PROSITE" id="PS51318">
    <property type="entry name" value="TAT"/>
    <property type="match status" value="1"/>
</dbReference>
<accession>A0A371Q2D1</accession>
<feature type="region of interest" description="Disordered" evidence="4">
    <location>
        <begin position="1"/>
        <end position="33"/>
    </location>
</feature>
<dbReference type="EMBL" id="QUAC01000146">
    <property type="protein sequence ID" value="REK88868.1"/>
    <property type="molecule type" value="Genomic_DNA"/>
</dbReference>
<keyword evidence="3" id="KW-0443">Lipid metabolism</keyword>
<keyword evidence="2" id="KW-0442">Lipid degradation</keyword>
<name>A0A371Q2D1_STRIH</name>
<dbReference type="AlphaFoldDB" id="A0A371Q2D1"/>
<evidence type="ECO:0000313" key="6">
    <source>
        <dbReference type="Proteomes" id="UP000262477"/>
    </source>
</evidence>
<dbReference type="Proteomes" id="UP000262477">
    <property type="component" value="Unassembled WGS sequence"/>
</dbReference>
<dbReference type="GO" id="GO:0016042">
    <property type="term" value="P:lipid catabolic process"/>
    <property type="evidence" value="ECO:0007669"/>
    <property type="project" value="UniProtKB-KW"/>
</dbReference>
<feature type="compositionally biased region" description="Gly residues" evidence="4">
    <location>
        <begin position="9"/>
        <end position="33"/>
    </location>
</feature>
<dbReference type="OrthoDB" id="569821at2"/>
<dbReference type="Gene3D" id="3.40.50.1820">
    <property type="entry name" value="alpha/beta hydrolase"/>
    <property type="match status" value="1"/>
</dbReference>
<dbReference type="RefSeq" id="WP_128508429.1">
    <property type="nucleotide sequence ID" value="NZ_QUAC01000146.1"/>
</dbReference>
<evidence type="ECO:0000256" key="1">
    <source>
        <dbReference type="ARBA" id="ARBA00022801"/>
    </source>
</evidence>
<protein>
    <submittedName>
        <fullName evidence="5">Alpha/beta hydrolase</fullName>
    </submittedName>
</protein>
<evidence type="ECO:0000256" key="3">
    <source>
        <dbReference type="ARBA" id="ARBA00023098"/>
    </source>
</evidence>
<dbReference type="Pfam" id="PF03403">
    <property type="entry name" value="PAF-AH_p_II"/>
    <property type="match status" value="1"/>
</dbReference>
<evidence type="ECO:0000256" key="4">
    <source>
        <dbReference type="SAM" id="MobiDB-lite"/>
    </source>
</evidence>